<evidence type="ECO:0000313" key="2">
    <source>
        <dbReference type="Proteomes" id="UP000217507"/>
    </source>
</evidence>
<gene>
    <name evidence="1" type="ORF">NIES23_35930</name>
</gene>
<dbReference type="EMBL" id="AP018216">
    <property type="protein sequence ID" value="BAY70785.1"/>
    <property type="molecule type" value="Genomic_DNA"/>
</dbReference>
<dbReference type="Proteomes" id="UP000217507">
    <property type="component" value="Chromosome"/>
</dbReference>
<reference evidence="1 2" key="1">
    <citation type="submission" date="2017-06" db="EMBL/GenBank/DDBJ databases">
        <title>Genome sequencing of cyanobaciteial culture collection at National Institute for Environmental Studies (NIES).</title>
        <authorList>
            <person name="Hirose Y."/>
            <person name="Shimura Y."/>
            <person name="Fujisawa T."/>
            <person name="Nakamura Y."/>
            <person name="Kawachi M."/>
        </authorList>
    </citation>
    <scope>NUCLEOTIDE SEQUENCE [LARGE SCALE GENOMIC DNA]</scope>
    <source>
        <strain evidence="1 2">NIES-23</strain>
    </source>
</reference>
<name>A0A1Z4KP60_ANAVA</name>
<organism evidence="1 2">
    <name type="scientific">Trichormus variabilis NIES-23</name>
    <dbReference type="NCBI Taxonomy" id="1973479"/>
    <lineage>
        <taxon>Bacteria</taxon>
        <taxon>Bacillati</taxon>
        <taxon>Cyanobacteriota</taxon>
        <taxon>Cyanophyceae</taxon>
        <taxon>Nostocales</taxon>
        <taxon>Nostocaceae</taxon>
        <taxon>Trichormus</taxon>
    </lineage>
</organism>
<sequence length="50" mass="5745">MLTTTDKIKHPFLGVNHEEKVFWEQTLLLQLSLSLEIPKEVASDESHSHS</sequence>
<dbReference type="AlphaFoldDB" id="A0A1Z4KP60"/>
<accession>A0A1Z4KP60</accession>
<proteinExistence type="predicted"/>
<evidence type="ECO:0000313" key="1">
    <source>
        <dbReference type="EMBL" id="BAY70785.1"/>
    </source>
</evidence>
<protein>
    <submittedName>
        <fullName evidence="1">Uncharacterized protein</fullName>
    </submittedName>
</protein>